<dbReference type="VEuPathDB" id="AmoebaDB:EIN_326510"/>
<dbReference type="RefSeq" id="XP_004185400.1">
    <property type="nucleotide sequence ID" value="XM_004185352.1"/>
</dbReference>
<dbReference type="SMART" id="SM00220">
    <property type="entry name" value="S_TKc"/>
    <property type="match status" value="1"/>
</dbReference>
<dbReference type="Pfam" id="PF00069">
    <property type="entry name" value="Pkinase"/>
    <property type="match status" value="1"/>
</dbReference>
<dbReference type="SUPFAM" id="SSF56112">
    <property type="entry name" value="Protein kinase-like (PK-like)"/>
    <property type="match status" value="1"/>
</dbReference>
<dbReference type="PANTHER" id="PTHR45756:SF1">
    <property type="entry name" value="PROTEIN KINASE DOMAIN CONTAINING PROTEIN"/>
    <property type="match status" value="1"/>
</dbReference>
<dbReference type="OrthoDB" id="310217at2759"/>
<dbReference type="InterPro" id="IPR011009">
    <property type="entry name" value="Kinase-like_dom_sf"/>
</dbReference>
<dbReference type="Proteomes" id="UP000014680">
    <property type="component" value="Unassembled WGS sequence"/>
</dbReference>
<gene>
    <name evidence="2" type="ORF">EIN_326510</name>
</gene>
<dbReference type="PROSITE" id="PS00108">
    <property type="entry name" value="PROTEIN_KINASE_ST"/>
    <property type="match status" value="1"/>
</dbReference>
<sequence length="350" mass="40282">MIKFIKHKRDTSGLTLFKLKHTNMIFVDMADSLTIHTRNEEFVITYDDQDYEEIDVNKEIKNLFSIGNTTNHKVKIQFTSKSDIEKYTIRFEPSIVTIPPKFACEFSLFLNPLCTSTIDSTFVVSYLFTTSDGTSCAHHVNFKYTTKLSTRLDPDELVEEKKLGEDSFGIVFKGIFRGNIVAIKKMKNFVNSSHQMEEFENEVLMLDKLRSEFIVYFYGAVFIPSKICMVTKFAQYGSLQDLMKNKKSEIMNIKLCVKFMLDASKGILYLHENGMLHKDIKPDNIFVLSINLNGVNAKLTDFGSARNVNLLMTNMTFTKGIGTPSYMAPEMLKQKKHEMCRRVFICNNHV</sequence>
<keyword evidence="2" id="KW-0418">Kinase</keyword>
<dbReference type="InterPro" id="IPR000719">
    <property type="entry name" value="Prot_kinase_dom"/>
</dbReference>
<evidence type="ECO:0000313" key="2">
    <source>
        <dbReference type="EMBL" id="ELP86054.1"/>
    </source>
</evidence>
<protein>
    <submittedName>
        <fullName evidence="2">Tyrosine protein kinase CSK, putative</fullName>
    </submittedName>
</protein>
<accession>A0A0A1TXI1</accession>
<keyword evidence="2" id="KW-0808">Transferase</keyword>
<name>A0A0A1TXI1_ENTIV</name>
<dbReference type="PROSITE" id="PS50011">
    <property type="entry name" value="PROTEIN_KINASE_DOM"/>
    <property type="match status" value="1"/>
</dbReference>
<dbReference type="GO" id="GO:0004672">
    <property type="term" value="F:protein kinase activity"/>
    <property type="evidence" value="ECO:0007669"/>
    <property type="project" value="InterPro"/>
</dbReference>
<organism evidence="2 3">
    <name type="scientific">Entamoeba invadens IP1</name>
    <dbReference type="NCBI Taxonomy" id="370355"/>
    <lineage>
        <taxon>Eukaryota</taxon>
        <taxon>Amoebozoa</taxon>
        <taxon>Evosea</taxon>
        <taxon>Archamoebae</taxon>
        <taxon>Mastigamoebida</taxon>
        <taxon>Entamoebidae</taxon>
        <taxon>Entamoeba</taxon>
    </lineage>
</organism>
<dbReference type="KEGG" id="eiv:EIN_326510"/>
<dbReference type="PANTHER" id="PTHR45756">
    <property type="entry name" value="PALMITOYLTRANSFERASE"/>
    <property type="match status" value="1"/>
</dbReference>
<dbReference type="InterPro" id="IPR053215">
    <property type="entry name" value="TKL_Ser/Thr_kinase"/>
</dbReference>
<feature type="domain" description="Protein kinase" evidence="1">
    <location>
        <begin position="157"/>
        <end position="350"/>
    </location>
</feature>
<proteinExistence type="predicted"/>
<dbReference type="GeneID" id="14885094"/>
<dbReference type="EMBL" id="KB207015">
    <property type="protein sequence ID" value="ELP86054.1"/>
    <property type="molecule type" value="Genomic_DNA"/>
</dbReference>
<dbReference type="Gene3D" id="1.10.510.10">
    <property type="entry name" value="Transferase(Phosphotransferase) domain 1"/>
    <property type="match status" value="1"/>
</dbReference>
<dbReference type="InterPro" id="IPR008271">
    <property type="entry name" value="Ser/Thr_kinase_AS"/>
</dbReference>
<dbReference type="GO" id="GO:0005524">
    <property type="term" value="F:ATP binding"/>
    <property type="evidence" value="ECO:0007669"/>
    <property type="project" value="InterPro"/>
</dbReference>
<evidence type="ECO:0000259" key="1">
    <source>
        <dbReference type="PROSITE" id="PS50011"/>
    </source>
</evidence>
<dbReference type="AlphaFoldDB" id="A0A0A1TXI1"/>
<reference evidence="2 3" key="1">
    <citation type="submission" date="2012-10" db="EMBL/GenBank/DDBJ databases">
        <authorList>
            <person name="Zafar N."/>
            <person name="Inman J."/>
            <person name="Hall N."/>
            <person name="Lorenzi H."/>
            <person name="Caler E."/>
        </authorList>
    </citation>
    <scope>NUCLEOTIDE SEQUENCE [LARGE SCALE GENOMIC DNA]</scope>
    <source>
        <strain evidence="2 3">IP1</strain>
    </source>
</reference>
<dbReference type="Gene3D" id="3.30.200.20">
    <property type="entry name" value="Phosphorylase Kinase, domain 1"/>
    <property type="match status" value="1"/>
</dbReference>
<evidence type="ECO:0000313" key="3">
    <source>
        <dbReference type="Proteomes" id="UP000014680"/>
    </source>
</evidence>
<keyword evidence="3" id="KW-1185">Reference proteome</keyword>